<gene>
    <name evidence="2" type="ORF">TetV_309</name>
</gene>
<protein>
    <submittedName>
        <fullName evidence="2">Uncharacterized protein</fullName>
    </submittedName>
</protein>
<keyword evidence="3" id="KW-1185">Reference proteome</keyword>
<evidence type="ECO:0000313" key="3">
    <source>
        <dbReference type="Proteomes" id="UP000244773"/>
    </source>
</evidence>
<dbReference type="Proteomes" id="UP000244773">
    <property type="component" value="Segment"/>
</dbReference>
<feature type="region of interest" description="Disordered" evidence="1">
    <location>
        <begin position="282"/>
        <end position="317"/>
    </location>
</feature>
<dbReference type="EMBL" id="KY322437">
    <property type="protein sequence ID" value="AUF82401.1"/>
    <property type="molecule type" value="Genomic_DNA"/>
</dbReference>
<reference evidence="2" key="1">
    <citation type="journal article" date="2018" name="Virology">
        <title>A giant virus infecting green algae encodes key fermentation genes.</title>
        <authorList>
            <person name="Schvarcz C.R."/>
            <person name="Steward G.F."/>
        </authorList>
    </citation>
    <scope>NUCLEOTIDE SEQUENCE [LARGE SCALE GENOMIC DNA]</scope>
</reference>
<evidence type="ECO:0000256" key="1">
    <source>
        <dbReference type="SAM" id="MobiDB-lite"/>
    </source>
</evidence>
<accession>A0A2P0VNB6</accession>
<name>A0A2P0VNB6_9VIRU</name>
<organism evidence="2">
    <name type="scientific">Tetraselmis virus 1</name>
    <dbReference type="NCBI Taxonomy" id="2060617"/>
    <lineage>
        <taxon>Viruses</taxon>
        <taxon>Varidnaviria</taxon>
        <taxon>Bamfordvirae</taxon>
        <taxon>Nucleocytoviricota</taxon>
        <taxon>Megaviricetes</taxon>
        <taxon>Imitervirales</taxon>
        <taxon>Allomimiviridae</taxon>
        <taxon>Oceanusvirus</taxon>
        <taxon>Oceanusvirus kaneohense</taxon>
    </lineage>
</organism>
<evidence type="ECO:0000313" key="2">
    <source>
        <dbReference type="EMBL" id="AUF82401.1"/>
    </source>
</evidence>
<sequence length="567" mass="65116">MTYDVHKFLGDVAISTDDIVREPDLSSVLNDYKGPRITENDFTPDLKFKSDVWNQFISRGFVDESFQDFTKYVCESYFDDPYDPIRIVVRDIKEVLDDNSNLDDNGIYSDMNTLNICDVADCVDMIMYVVQNHDSIDSFSVTLIQEIFDTWKKMFDSGTLLPNVAQMDDCFTMLRRICFDINLKKIHSNGLEILTDILFSTNTDTIRARLAKFTIDRGSCRMYTHAAVNNVEVQLRNNNSDIINQFTKAFTPEIICLQDIQPIIIPAQPALPIPVLQEAEPVVQTQDHKRSNTPLEPPAKIRKTSNDSKNQPKIDQEDTTMWSYKAKLFRPPNNITSMCYTCRVKKTEKKFLCPGCLTEGRCSSCALEDGFEQFCDNCDHIMVPCVWANQNPLRGNNSLDETAYKSGYLIIEKISFETDDDGAIMTNPQPEFQHYILDKDKNVMKLSVPPCCKGVNNKKPNGKPDYTMDKPNRQFITHNWNNSGMKRSDVGWLTKESMFESRSGRPCGVIQSMLRLSIEYDEDVSTYIEYDKLDHTIGDKTSYVGQVMAKGFQKLKKQLYYYDESKM</sequence>
<feature type="compositionally biased region" description="Basic and acidic residues" evidence="1">
    <location>
        <begin position="304"/>
        <end position="316"/>
    </location>
</feature>
<proteinExistence type="predicted"/>